<keyword evidence="1" id="KW-0732">Signal</keyword>
<dbReference type="Proteomes" id="UP000186002">
    <property type="component" value="Unassembled WGS sequence"/>
</dbReference>
<evidence type="ECO:0000256" key="1">
    <source>
        <dbReference type="SAM" id="SignalP"/>
    </source>
</evidence>
<evidence type="ECO:0000313" key="2">
    <source>
        <dbReference type="EMBL" id="SHL61825.1"/>
    </source>
</evidence>
<feature type="signal peptide" evidence="1">
    <location>
        <begin position="1"/>
        <end position="25"/>
    </location>
</feature>
<name>A0A1M7C3L7_9HYPH</name>
<evidence type="ECO:0000313" key="3">
    <source>
        <dbReference type="Proteomes" id="UP000186002"/>
    </source>
</evidence>
<dbReference type="AlphaFoldDB" id="A0A1M7C3L7"/>
<accession>A0A1M7C3L7</accession>
<organism evidence="2 3">
    <name type="scientific">Roseibium suaedae</name>
    <dbReference type="NCBI Taxonomy" id="735517"/>
    <lineage>
        <taxon>Bacteria</taxon>
        <taxon>Pseudomonadati</taxon>
        <taxon>Pseudomonadota</taxon>
        <taxon>Alphaproteobacteria</taxon>
        <taxon>Hyphomicrobiales</taxon>
        <taxon>Stappiaceae</taxon>
        <taxon>Roseibium</taxon>
    </lineage>
</organism>
<feature type="chain" id="PRO_5012545461" evidence="1">
    <location>
        <begin position="26"/>
        <end position="113"/>
    </location>
</feature>
<reference evidence="2 3" key="1">
    <citation type="submission" date="2016-11" db="EMBL/GenBank/DDBJ databases">
        <authorList>
            <person name="Jaros S."/>
            <person name="Januszkiewicz K."/>
            <person name="Wedrychowicz H."/>
        </authorList>
    </citation>
    <scope>NUCLEOTIDE SEQUENCE [LARGE SCALE GENOMIC DNA]</scope>
    <source>
        <strain evidence="2 3">DSM 22153</strain>
    </source>
</reference>
<keyword evidence="3" id="KW-1185">Reference proteome</keyword>
<gene>
    <name evidence="2" type="ORF">SAMN05444272_1057</name>
</gene>
<sequence length="113" mass="12348">MMKSATAVLAGAFLTFAVSAPAAQAGLLEDLFFAPTYSKTNIPQTTGTRYDCKAYPAGQPGWKGIIGGKTYDFSRTFNVSREGCFQTKAECQTFLNYMSGYIDLAIYNRCQPL</sequence>
<dbReference type="EMBL" id="FRBW01000001">
    <property type="protein sequence ID" value="SHL61825.1"/>
    <property type="molecule type" value="Genomic_DNA"/>
</dbReference>
<dbReference type="OrthoDB" id="7868802at2"/>
<proteinExistence type="predicted"/>
<dbReference type="RefSeq" id="WP_073009695.1">
    <property type="nucleotide sequence ID" value="NZ_FRBW01000001.1"/>
</dbReference>
<protein>
    <submittedName>
        <fullName evidence="2">Uncharacterized protein</fullName>
    </submittedName>
</protein>